<dbReference type="Proteomes" id="UP000524404">
    <property type="component" value="Unassembled WGS sequence"/>
</dbReference>
<comment type="caution">
    <text evidence="4">The sequence shown here is derived from an EMBL/GenBank/DDBJ whole genome shotgun (WGS) entry which is preliminary data.</text>
</comment>
<dbReference type="InterPro" id="IPR036514">
    <property type="entry name" value="SGNH_hydro_sf"/>
</dbReference>
<gene>
    <name evidence="4" type="ORF">HNP25_004407</name>
</gene>
<dbReference type="EMBL" id="JACHKT010000061">
    <property type="protein sequence ID" value="MBB6005728.1"/>
    <property type="molecule type" value="Genomic_DNA"/>
</dbReference>
<feature type="domain" description="Sialate O-acetylesterase" evidence="2">
    <location>
        <begin position="241"/>
        <end position="380"/>
    </location>
</feature>
<evidence type="ECO:0000313" key="5">
    <source>
        <dbReference type="Proteomes" id="UP000524404"/>
    </source>
</evidence>
<accession>A0A841EYM7</accession>
<dbReference type="AlphaFoldDB" id="A0A841EYM7"/>
<sequence length="1101" mass="118964">MMLSKRILLLILITCFPTLIYCQIKITSPQNRAVYQRNQEGFSQITVSGTYATQIDKIEARLIPVEAGQGEAVDWTVIKFLPLNGNFNAVMRVKQGWYSLELRGSLNGANIGGTSRVDRVGVGEVFVIAGQSNAQGAYYIQGIGATDDRVNCFSSATNIDSPGDSYITLSSFSKLEGNSRIAPRGSNGWCWGRLGDLLVKKINVPVVFFNAGLEGTSSEEWALSANGKEPLNPYTGEKYKNNLPYQNISDALHYFVSQLGVRSVLWCQGESDNFFVNQKLVVDSEKYRSNLQTVINKSRSDAGKDITWVVSLTSGGSSTPCNFCSTPIVTDANVIKGQQAVINQANNNVFQGPNTDLIQVTGRQDGVHFNGVGLEQLATAWNNALNNNFFNNSKPQLPITISDLAFSCGNNQVNVSLPDGFSNYQWSNNGSNFASGVFSTQRNTTLAVGTDKTYYARYRDNVGNVIQVPYISFVGSAVPSSSISASGDVSFCDGNSVALNANDASIYEWSNGSRSKSITVSNSGSFAVRTVNQFGCQSGFSAPVITTNKPLPAKPVITAGGPTTFCADTDVTLTSSNLQANNYIWSTGSNSQNIKVNTSGTYSVTTVSSQGCASPISDGIQIVVNPLPPTPSITASGPTTFCADTDVTLASSTLQANKYLWSTGSSTPNLTITASGNYTVKTISTQGCFSPTSPAVQIVVKPLPPKPTITPNGPTTFCADTNVVLNASTLQAVNYLWNTGSSSQNVKINVSGNYTIRTINDQGCFSPSSDGLRIVVNPLPPTPSILPNGPTTFCADTNVVLTSTSQNAVKYLWNTGATNNAIRINTQGNYIVRTIDNNNCYSINSPTMRITVNQLPITPTIVTSKDSVFCDGDNTILQMSLASGNKPTWLAAQNGTVISYGIQNLTVTQSGAFRAFQTDLNNCKSVISPNVYVAVKPNPPKVDSIVRLSPYSVAVNAIKADQYVWQVNGVVNNTISGSPIRFTEEANLSVIAKNVYKTLFYGDKFCFSPASKEYIFRYYDDRGVSIYPNPSNGILKIEARYDWNNTTYEVYDLLGRMVRRGTITSLDTSRTLDLTMLPEGEYILRLNTESLLIAKRIIINR</sequence>
<evidence type="ECO:0000259" key="3">
    <source>
        <dbReference type="Pfam" id="PF18962"/>
    </source>
</evidence>
<dbReference type="Pfam" id="PF18962">
    <property type="entry name" value="Por_Secre_tail"/>
    <property type="match status" value="1"/>
</dbReference>
<proteinExistence type="predicted"/>
<evidence type="ECO:0000259" key="2">
    <source>
        <dbReference type="Pfam" id="PF03629"/>
    </source>
</evidence>
<dbReference type="InterPro" id="IPR005181">
    <property type="entry name" value="SASA"/>
</dbReference>
<dbReference type="Pfam" id="PF03629">
    <property type="entry name" value="SASA"/>
    <property type="match status" value="1"/>
</dbReference>
<dbReference type="GO" id="GO:0016788">
    <property type="term" value="F:hydrolase activity, acting on ester bonds"/>
    <property type="evidence" value="ECO:0007669"/>
    <property type="project" value="UniProtKB-ARBA"/>
</dbReference>
<reference evidence="4 5" key="1">
    <citation type="submission" date="2020-08" db="EMBL/GenBank/DDBJ databases">
        <title>Functional genomics of gut bacteria from endangered species of beetles.</title>
        <authorList>
            <person name="Carlos-Shanley C."/>
        </authorList>
    </citation>
    <scope>NUCLEOTIDE SEQUENCE [LARGE SCALE GENOMIC DNA]</scope>
    <source>
        <strain evidence="4 5">S00070</strain>
    </source>
</reference>
<evidence type="ECO:0000256" key="1">
    <source>
        <dbReference type="ARBA" id="ARBA00022801"/>
    </source>
</evidence>
<keyword evidence="5" id="KW-1185">Reference proteome</keyword>
<dbReference type="RefSeq" id="WP_184137799.1">
    <property type="nucleotide sequence ID" value="NZ_JACHKT010000061.1"/>
</dbReference>
<evidence type="ECO:0000313" key="4">
    <source>
        <dbReference type="EMBL" id="MBB6005728.1"/>
    </source>
</evidence>
<feature type="domain" description="Secretion system C-terminal sorting" evidence="3">
    <location>
        <begin position="1026"/>
        <end position="1099"/>
    </location>
</feature>
<protein>
    <recommendedName>
        <fullName evidence="6">Por secretion system C-terminal sorting domain-containing protein</fullName>
    </recommendedName>
</protein>
<dbReference type="NCBIfam" id="TIGR04183">
    <property type="entry name" value="Por_Secre_tail"/>
    <property type="match status" value="1"/>
</dbReference>
<evidence type="ECO:0008006" key="6">
    <source>
        <dbReference type="Google" id="ProtNLM"/>
    </source>
</evidence>
<dbReference type="InterPro" id="IPR026444">
    <property type="entry name" value="Secre_tail"/>
</dbReference>
<organism evidence="4 5">
    <name type="scientific">Arcicella rosea</name>
    <dbReference type="NCBI Taxonomy" id="502909"/>
    <lineage>
        <taxon>Bacteria</taxon>
        <taxon>Pseudomonadati</taxon>
        <taxon>Bacteroidota</taxon>
        <taxon>Cytophagia</taxon>
        <taxon>Cytophagales</taxon>
        <taxon>Flectobacillaceae</taxon>
        <taxon>Arcicella</taxon>
    </lineage>
</organism>
<name>A0A841EYM7_9BACT</name>
<dbReference type="Gene3D" id="3.40.50.1110">
    <property type="entry name" value="SGNH hydrolase"/>
    <property type="match status" value="1"/>
</dbReference>
<dbReference type="SUPFAM" id="SSF52266">
    <property type="entry name" value="SGNH hydrolase"/>
    <property type="match status" value="1"/>
</dbReference>
<keyword evidence="1" id="KW-0378">Hydrolase</keyword>